<dbReference type="Pfam" id="PF01551">
    <property type="entry name" value="Peptidase_M23"/>
    <property type="match status" value="1"/>
</dbReference>
<evidence type="ECO:0000313" key="4">
    <source>
        <dbReference type="Proteomes" id="UP001055105"/>
    </source>
</evidence>
<dbReference type="AlphaFoldDB" id="A0AA37KSC3"/>
<organism evidence="3 4">
    <name type="scientific">Alistipes finegoldii</name>
    <dbReference type="NCBI Taxonomy" id="214856"/>
    <lineage>
        <taxon>Bacteria</taxon>
        <taxon>Pseudomonadati</taxon>
        <taxon>Bacteroidota</taxon>
        <taxon>Bacteroidia</taxon>
        <taxon>Bacteroidales</taxon>
        <taxon>Rikenellaceae</taxon>
        <taxon>Alistipes</taxon>
    </lineage>
</organism>
<evidence type="ECO:0000256" key="1">
    <source>
        <dbReference type="ARBA" id="ARBA00022729"/>
    </source>
</evidence>
<dbReference type="PANTHER" id="PTHR21666:SF289">
    <property type="entry name" value="L-ALA--D-GLU ENDOPEPTIDASE"/>
    <property type="match status" value="1"/>
</dbReference>
<dbReference type="InterPro" id="IPR016047">
    <property type="entry name" value="M23ase_b-sheet_dom"/>
</dbReference>
<dbReference type="InterPro" id="IPR011055">
    <property type="entry name" value="Dup_hybrid_motif"/>
</dbReference>
<name>A0AA37KSC3_9BACT</name>
<dbReference type="Gene3D" id="2.70.70.10">
    <property type="entry name" value="Glucose Permease (Domain IIA)"/>
    <property type="match status" value="1"/>
</dbReference>
<dbReference type="PANTHER" id="PTHR21666">
    <property type="entry name" value="PEPTIDASE-RELATED"/>
    <property type="match status" value="1"/>
</dbReference>
<feature type="domain" description="M23ase beta-sheet core" evidence="2">
    <location>
        <begin position="50"/>
        <end position="115"/>
    </location>
</feature>
<dbReference type="CDD" id="cd12797">
    <property type="entry name" value="M23_peptidase"/>
    <property type="match status" value="1"/>
</dbReference>
<proteinExistence type="predicted"/>
<gene>
    <name evidence="3" type="ORF">CE91St16_16870</name>
</gene>
<evidence type="ECO:0000259" key="2">
    <source>
        <dbReference type="Pfam" id="PF01551"/>
    </source>
</evidence>
<accession>A0AA37KSC3</accession>
<protein>
    <submittedName>
        <fullName evidence="3">Peptidase M23</fullName>
    </submittedName>
</protein>
<keyword evidence="1" id="KW-0732">Signal</keyword>
<sequence length="575" mass="63574">MRRILTLLLFTTICSGAQGQRLNPGDYIYPIRGVAGLYSANFGEMRPGHFHGGIDIKTEGGEGKPLVAVADGYVSRVSVSPSGYGRAIYLTLGNGTTAVYGHLQRFRGDIEKQVREERCRRRANSVDLWFGPGAWPVAQGDTIGFSGNSGSSMGPHLHFELRDTPTQRLYNVVREGVVRPDDDLPPRIMRIHYIEVDSVQGVPVHGSPESYAVVREAEGRYRLTREEPVGTGRKGYFVLEASDRRNGVHNTFGLWRASMSVDGDPRFEYRMDGFTHDLSRCCDAVSHYPMQLTSRNEVIRLAQLAESPDCFYPVMRERGLVRTAKGEKRRIRIEAEDDCGNRSQLEFDILGRTETLRAEADSTAIVLRPEKAALVRLGRNLSARIPSGAVYEPIFCRPEYCEAPASDSTAAILSPAYRILGADTPLRRPMTISVRAFVPDDMQSRTVLATRTAKGRIACIGGKYADGAVTATTRTTGEIFVAADTVPPRIRPLFSEGADLGSAGSIRFRVSDNFSGIASCTLLIDGRWVPCDRFPMQGTLVHAFDLPAGKKRRSVQLTVTDRCGNTARWEGTFWR</sequence>
<dbReference type="RefSeq" id="WP_244076430.1">
    <property type="nucleotide sequence ID" value="NZ_AP025581.1"/>
</dbReference>
<dbReference type="GO" id="GO:0004222">
    <property type="term" value="F:metalloendopeptidase activity"/>
    <property type="evidence" value="ECO:0007669"/>
    <property type="project" value="TreeGrafter"/>
</dbReference>
<dbReference type="InterPro" id="IPR050570">
    <property type="entry name" value="Cell_wall_metabolism_enzyme"/>
</dbReference>
<reference evidence="3" key="1">
    <citation type="submission" date="2022-01" db="EMBL/GenBank/DDBJ databases">
        <title>Novel bile acid biosynthetic pathways are enriched in the microbiome of centenarians.</title>
        <authorList>
            <person name="Sato Y."/>
            <person name="Atarashi K."/>
            <person name="Plichta R.D."/>
            <person name="Arai Y."/>
            <person name="Sasajima S."/>
            <person name="Kearney M.S."/>
            <person name="Suda W."/>
            <person name="Takeshita K."/>
            <person name="Sasaki T."/>
            <person name="Okamoto S."/>
            <person name="Skelly N.A."/>
            <person name="Okamura Y."/>
            <person name="Vlamakis H."/>
            <person name="Li Y."/>
            <person name="Tanoue T."/>
            <person name="Takei H."/>
            <person name="Nittono H."/>
            <person name="Narushima S."/>
            <person name="Irie J."/>
            <person name="Itoh H."/>
            <person name="Moriya K."/>
            <person name="Sugiura Y."/>
            <person name="Suematsu M."/>
            <person name="Moritoki N."/>
            <person name="Shibata S."/>
            <person name="Littman R.D."/>
            <person name="Fischbach A.M."/>
            <person name="Uwamino Y."/>
            <person name="Inoue T."/>
            <person name="Honda A."/>
            <person name="Hattori M."/>
            <person name="Murai T."/>
            <person name="Xavier J.R."/>
            <person name="Hirose N."/>
            <person name="Honda K."/>
        </authorList>
    </citation>
    <scope>NUCLEOTIDE SEQUENCE</scope>
    <source>
        <strain evidence="3">CE91-St16</strain>
    </source>
</reference>
<dbReference type="EMBL" id="BQOL01000001">
    <property type="protein sequence ID" value="GKI18779.1"/>
    <property type="molecule type" value="Genomic_DNA"/>
</dbReference>
<evidence type="ECO:0000313" key="3">
    <source>
        <dbReference type="EMBL" id="GKI18779.1"/>
    </source>
</evidence>
<comment type="caution">
    <text evidence="3">The sequence shown here is derived from an EMBL/GenBank/DDBJ whole genome shotgun (WGS) entry which is preliminary data.</text>
</comment>
<dbReference type="Proteomes" id="UP001055105">
    <property type="component" value="Unassembled WGS sequence"/>
</dbReference>
<dbReference type="SUPFAM" id="SSF51261">
    <property type="entry name" value="Duplicated hybrid motif"/>
    <property type="match status" value="1"/>
</dbReference>